<dbReference type="OrthoDB" id="9797568at2"/>
<dbReference type="PANTHER" id="PTHR37298">
    <property type="entry name" value="UPF0111 PROTEIN YKAA"/>
    <property type="match status" value="1"/>
</dbReference>
<dbReference type="EMBL" id="FNCG01000004">
    <property type="protein sequence ID" value="SDG74677.1"/>
    <property type="molecule type" value="Genomic_DNA"/>
</dbReference>
<dbReference type="AlphaFoldDB" id="A0A1G7WRT3"/>
<dbReference type="Gene3D" id="1.20.58.220">
    <property type="entry name" value="Phosphate transport system protein phou homolog 2, domain 2"/>
    <property type="match status" value="1"/>
</dbReference>
<dbReference type="RefSeq" id="WP_091166857.1">
    <property type="nucleotide sequence ID" value="NZ_CP071878.2"/>
</dbReference>
<keyword evidence="3" id="KW-1185">Reference proteome</keyword>
<name>A0A1G7WRT3_9SPHI</name>
<evidence type="ECO:0000256" key="1">
    <source>
        <dbReference type="ARBA" id="ARBA00008591"/>
    </source>
</evidence>
<reference evidence="3" key="1">
    <citation type="submission" date="2016-10" db="EMBL/GenBank/DDBJ databases">
        <authorList>
            <person name="Varghese N."/>
            <person name="Submissions S."/>
        </authorList>
    </citation>
    <scope>NUCLEOTIDE SEQUENCE [LARGE SCALE GENOMIC DNA]</scope>
    <source>
        <strain evidence="3">Gh-67</strain>
    </source>
</reference>
<dbReference type="Pfam" id="PF01865">
    <property type="entry name" value="PhoU_div"/>
    <property type="match status" value="1"/>
</dbReference>
<organism evidence="2 3">
    <name type="scientific">Mucilaginibacter gossypii</name>
    <dbReference type="NCBI Taxonomy" id="551996"/>
    <lineage>
        <taxon>Bacteria</taxon>
        <taxon>Pseudomonadati</taxon>
        <taxon>Bacteroidota</taxon>
        <taxon>Sphingobacteriia</taxon>
        <taxon>Sphingobacteriales</taxon>
        <taxon>Sphingobacteriaceae</taxon>
        <taxon>Mucilaginibacter</taxon>
    </lineage>
</organism>
<dbReference type="Proteomes" id="UP000199705">
    <property type="component" value="Unassembled WGS sequence"/>
</dbReference>
<sequence length="215" mass="24113">MKSTNSKSIFPNSNQVFYDLFNTAVANVTEMARLLDEAVNAPTSYEQKFNFAHIDKLKFKSYEITHRVFSESGRTLISPFNRKDMCELASAIDDVADRITMAARRINLYNVPVITQPMIDLAALILKTSTELEKAVNAMNNLNKSSEIFELCSNIKKLEAQADAVHNKAFADLLNNEKDPIELIKYTDVFAAMETATDSCEDTTLIIESILIKNG</sequence>
<evidence type="ECO:0000313" key="3">
    <source>
        <dbReference type="Proteomes" id="UP000199705"/>
    </source>
</evidence>
<comment type="similarity">
    <text evidence="1">Belongs to the UPF0111 family.</text>
</comment>
<dbReference type="STRING" id="551996.SAMN05192573_104527"/>
<dbReference type="PANTHER" id="PTHR37298:SF1">
    <property type="entry name" value="UPF0111 PROTEIN YKAA"/>
    <property type="match status" value="1"/>
</dbReference>
<evidence type="ECO:0000313" key="2">
    <source>
        <dbReference type="EMBL" id="SDG74677.1"/>
    </source>
</evidence>
<gene>
    <name evidence="2" type="ORF">SAMN05192573_104527</name>
</gene>
<dbReference type="InterPro" id="IPR038078">
    <property type="entry name" value="PhoU-like_sf"/>
</dbReference>
<accession>A0A1G7WRT3</accession>
<protein>
    <submittedName>
        <fullName evidence="2">Uncharacterized protein</fullName>
    </submittedName>
</protein>
<dbReference type="InterPro" id="IPR052912">
    <property type="entry name" value="UPF0111_domain"/>
</dbReference>
<proteinExistence type="inferred from homology"/>
<dbReference type="InterPro" id="IPR018445">
    <property type="entry name" value="Put_Phosphate_transp_reg"/>
</dbReference>